<gene>
    <name evidence="1" type="ORF">J2X21_005094</name>
</gene>
<dbReference type="Proteomes" id="UP001180825">
    <property type="component" value="Unassembled WGS sequence"/>
</dbReference>
<comment type="caution">
    <text evidence="1">The sequence shown here is derived from an EMBL/GenBank/DDBJ whole genome shotgun (WGS) entry which is preliminary data.</text>
</comment>
<name>A0ABU2AFF0_9BURK</name>
<dbReference type="RefSeq" id="WP_310332928.1">
    <property type="nucleotide sequence ID" value="NZ_JAVDXV010000012.1"/>
</dbReference>
<keyword evidence="2" id="KW-1185">Reference proteome</keyword>
<evidence type="ECO:0000313" key="1">
    <source>
        <dbReference type="EMBL" id="MDR7335927.1"/>
    </source>
</evidence>
<evidence type="ECO:0000313" key="2">
    <source>
        <dbReference type="Proteomes" id="UP001180825"/>
    </source>
</evidence>
<sequence length="160" mass="17077">MARLPEIWIAHLGKGVSLRVGSSTPEGQPELHFGHAAWALPDGRLEVLVRTLQGADLLAAIRATRRIAVSAGLPSTCQVLHVKGVDAEVLPATPEQAEPFAQGFEAWLRQIEAFGADRRQVMAVLGDLTIAQLSCVRFTPLAAWDQTPGPGAGQTIDLIT</sequence>
<reference evidence="1 2" key="1">
    <citation type="submission" date="2023-07" db="EMBL/GenBank/DDBJ databases">
        <title>Sorghum-associated microbial communities from plants grown in Nebraska, USA.</title>
        <authorList>
            <person name="Schachtman D."/>
        </authorList>
    </citation>
    <scope>NUCLEOTIDE SEQUENCE [LARGE SCALE GENOMIC DNA]</scope>
    <source>
        <strain evidence="1 2">BE316</strain>
    </source>
</reference>
<proteinExistence type="predicted"/>
<dbReference type="EMBL" id="JAVDXV010000012">
    <property type="protein sequence ID" value="MDR7335927.1"/>
    <property type="molecule type" value="Genomic_DNA"/>
</dbReference>
<protein>
    <submittedName>
        <fullName evidence="1">Uncharacterized protein</fullName>
    </submittedName>
</protein>
<accession>A0ABU2AFF0</accession>
<organism evidence="1 2">
    <name type="scientific">Roseateles asaccharophilus</name>
    <dbReference type="NCBI Taxonomy" id="582607"/>
    <lineage>
        <taxon>Bacteria</taxon>
        <taxon>Pseudomonadati</taxon>
        <taxon>Pseudomonadota</taxon>
        <taxon>Betaproteobacteria</taxon>
        <taxon>Burkholderiales</taxon>
        <taxon>Sphaerotilaceae</taxon>
        <taxon>Roseateles</taxon>
    </lineage>
</organism>